<dbReference type="AlphaFoldDB" id="A0A8T7M892"/>
<evidence type="ECO:0000313" key="3">
    <source>
        <dbReference type="EMBL" id="NWJ48246.1"/>
    </source>
</evidence>
<feature type="compositionally biased region" description="Low complexity" evidence="1">
    <location>
        <begin position="426"/>
        <end position="435"/>
    </location>
</feature>
<dbReference type="Gene3D" id="2.170.120.40">
    <property type="entry name" value="YbbR-like domain"/>
    <property type="match status" value="2"/>
</dbReference>
<keyword evidence="2" id="KW-1133">Transmembrane helix</keyword>
<keyword evidence="2" id="KW-0812">Transmembrane</keyword>
<evidence type="ECO:0000313" key="5">
    <source>
        <dbReference type="Proteomes" id="UP000521676"/>
    </source>
</evidence>
<dbReference type="PANTHER" id="PTHR37804">
    <property type="entry name" value="CDAA REGULATORY PROTEIN CDAR"/>
    <property type="match status" value="1"/>
</dbReference>
<feature type="transmembrane region" description="Helical" evidence="2">
    <location>
        <begin position="12"/>
        <end position="29"/>
    </location>
</feature>
<organism evidence="3 5">
    <name type="scientific">Candidatus Chlorohelix allophototropha</name>
    <dbReference type="NCBI Taxonomy" id="3003348"/>
    <lineage>
        <taxon>Bacteria</taxon>
        <taxon>Bacillati</taxon>
        <taxon>Chloroflexota</taxon>
        <taxon>Chloroflexia</taxon>
        <taxon>Candidatus Chloroheliales</taxon>
        <taxon>Candidatus Chloroheliaceae</taxon>
        <taxon>Candidatus Chlorohelix</taxon>
    </lineage>
</organism>
<feature type="region of interest" description="Disordered" evidence="1">
    <location>
        <begin position="413"/>
        <end position="435"/>
    </location>
</feature>
<feature type="compositionally biased region" description="Low complexity" evidence="1">
    <location>
        <begin position="447"/>
        <end position="457"/>
    </location>
</feature>
<protein>
    <submittedName>
        <fullName evidence="4">CdaR family protein</fullName>
    </submittedName>
</protein>
<evidence type="ECO:0000256" key="2">
    <source>
        <dbReference type="SAM" id="Phobius"/>
    </source>
</evidence>
<feature type="region of interest" description="Disordered" evidence="1">
    <location>
        <begin position="447"/>
        <end position="471"/>
    </location>
</feature>
<dbReference type="Proteomes" id="UP001431572">
    <property type="component" value="Chromosome 2"/>
</dbReference>
<evidence type="ECO:0000313" key="6">
    <source>
        <dbReference type="Proteomes" id="UP001431572"/>
    </source>
</evidence>
<proteinExistence type="predicted"/>
<dbReference type="Gene3D" id="2.170.120.30">
    <property type="match status" value="2"/>
</dbReference>
<feature type="compositionally biased region" description="Pro residues" evidence="1">
    <location>
        <begin position="458"/>
        <end position="471"/>
    </location>
</feature>
<reference evidence="4" key="2">
    <citation type="journal article" date="2024" name="Nature">
        <title>Anoxygenic phototroph of the Chloroflexota uses a type I reaction centre.</title>
        <authorList>
            <person name="Tsuji J.M."/>
            <person name="Shaw N.A."/>
            <person name="Nagashima S."/>
            <person name="Venkiteswaran J.J."/>
            <person name="Schiff S.L."/>
            <person name="Watanabe T."/>
            <person name="Fukui M."/>
            <person name="Hanada S."/>
            <person name="Tank M."/>
            <person name="Neufeld J.D."/>
        </authorList>
    </citation>
    <scope>NUCLEOTIDE SEQUENCE</scope>
    <source>
        <strain evidence="4">L227-S17</strain>
    </source>
</reference>
<dbReference type="PANTHER" id="PTHR37804:SF1">
    <property type="entry name" value="CDAA REGULATORY PROTEIN CDAR"/>
    <property type="match status" value="1"/>
</dbReference>
<reference evidence="3 5" key="1">
    <citation type="submission" date="2020-06" db="EMBL/GenBank/DDBJ databases">
        <title>Anoxygenic phototrophic Chloroflexota member uses a Type I reaction center.</title>
        <authorList>
            <person name="Tsuji J.M."/>
            <person name="Shaw N.A."/>
            <person name="Nagashima S."/>
            <person name="Venkiteswaran J."/>
            <person name="Schiff S.L."/>
            <person name="Hanada S."/>
            <person name="Tank M."/>
            <person name="Neufeld J.D."/>
        </authorList>
    </citation>
    <scope>NUCLEOTIDE SEQUENCE [LARGE SCALE GENOMIC DNA]</scope>
    <source>
        <strain evidence="3">L227-S17</strain>
    </source>
</reference>
<dbReference type="RefSeq" id="WP_341470088.1">
    <property type="nucleotide sequence ID" value="NZ_CP128400.1"/>
</dbReference>
<dbReference type="Pfam" id="PF07949">
    <property type="entry name" value="YbbR"/>
    <property type="match status" value="3"/>
</dbReference>
<sequence>MDFLTIFKNLNLGRLLLALILAIFVWGYVSLTVYPEQTNTYEGIPLEVRNPTATNLIVRNTTTKEPITVTVSGPRDKLTGITSSSLKPYVDLTKLTKPTTDQFKMELHVPDGVRYNIKPEKIEIQVEEVKISNFKAEVQPVGEVSPDYTLSDIKITPAMIELSGPESQVSQVKRTVARVDVSNRNLSLVARTTNIVLLGANDIELKLDQVTINPETATVDIKVNPNFQNRDVPIRVTTIGQPALGYVVGSASRDPQFVTIFGEPNVISQINYVETEPVDVSGASSDIVLDVALVQPKDVLVSADNKRAKVRIAILPLDFSTSLEYQVLQINIGPGLRYDITPSLITITLSGPYKVFQDLQQKQFKLEEVKVEVDLEGKGVGVYSDVPVKITAPDGLKVINPPTVTVRIVSQPTATPIPTSPPFTPTPSLSPTTETLVPTTTAIGTIGTTATRAQTTPSPSPTVPTTPTPHA</sequence>
<gene>
    <name evidence="3" type="ORF">HXX08_20515</name>
    <name evidence="4" type="ORF">OZ401_003786</name>
</gene>
<dbReference type="InterPro" id="IPR012505">
    <property type="entry name" value="YbbR"/>
</dbReference>
<dbReference type="EMBL" id="JACATZ010000003">
    <property type="protein sequence ID" value="NWJ48246.1"/>
    <property type="molecule type" value="Genomic_DNA"/>
</dbReference>
<dbReference type="InterPro" id="IPR053154">
    <property type="entry name" value="c-di-AMP_regulator"/>
</dbReference>
<dbReference type="EMBL" id="CP128400">
    <property type="protein sequence ID" value="WJW68182.1"/>
    <property type="molecule type" value="Genomic_DNA"/>
</dbReference>
<accession>A0A8T7M892</accession>
<name>A0A8T7M892_9CHLR</name>
<keyword evidence="2" id="KW-0472">Membrane</keyword>
<evidence type="ECO:0000256" key="1">
    <source>
        <dbReference type="SAM" id="MobiDB-lite"/>
    </source>
</evidence>
<evidence type="ECO:0000313" key="4">
    <source>
        <dbReference type="EMBL" id="WJW68182.1"/>
    </source>
</evidence>
<keyword evidence="6" id="KW-1185">Reference proteome</keyword>
<dbReference type="Proteomes" id="UP000521676">
    <property type="component" value="Unassembled WGS sequence"/>
</dbReference>